<evidence type="ECO:0000313" key="2">
    <source>
        <dbReference type="Proteomes" id="UP000094622"/>
    </source>
</evidence>
<proteinExistence type="predicted"/>
<organism evidence="1 2">
    <name type="scientific">Methylobrevis pamukkalensis</name>
    <dbReference type="NCBI Taxonomy" id="1439726"/>
    <lineage>
        <taxon>Bacteria</taxon>
        <taxon>Pseudomonadati</taxon>
        <taxon>Pseudomonadota</taxon>
        <taxon>Alphaproteobacteria</taxon>
        <taxon>Hyphomicrobiales</taxon>
        <taxon>Pleomorphomonadaceae</taxon>
        <taxon>Methylobrevis</taxon>
    </lineage>
</organism>
<comment type="caution">
    <text evidence="1">The sequence shown here is derived from an EMBL/GenBank/DDBJ whole genome shotgun (WGS) entry which is preliminary data.</text>
</comment>
<reference evidence="1 2" key="1">
    <citation type="submission" date="2016-07" db="EMBL/GenBank/DDBJ databases">
        <title>Draft Genome Sequence of Methylobrevis pamukkalensis PK2.</title>
        <authorList>
            <person name="Vasilenko O.V."/>
            <person name="Doronina N.V."/>
            <person name="Shmareva M.N."/>
            <person name="Tarlachkov S.V."/>
            <person name="Mustakhimov I."/>
            <person name="Trotsenko Y.A."/>
        </authorList>
    </citation>
    <scope>NUCLEOTIDE SEQUENCE [LARGE SCALE GENOMIC DNA]</scope>
    <source>
        <strain evidence="1 2">PK2</strain>
    </source>
</reference>
<sequence>MALTDLPIFRAMREKMMFHEARQQVLAENVSNAETPGYTARDLDQPDFFRMVATSGQAGSGQATGAQVGVTPAVTAPGHIAIASLTAGSAYRQERVAGYEVRPTATASCSKSR</sequence>
<keyword evidence="1" id="KW-0966">Cell projection</keyword>
<accession>A0A1E3GYQ8</accession>
<dbReference type="AlphaFoldDB" id="A0A1E3GYQ8"/>
<dbReference type="EMBL" id="MCRJ01000144">
    <property type="protein sequence ID" value="ODN68686.1"/>
    <property type="molecule type" value="Genomic_DNA"/>
</dbReference>
<protein>
    <submittedName>
        <fullName evidence="1">Flagellar basal body rod protein FlgB</fullName>
    </submittedName>
</protein>
<keyword evidence="1" id="KW-0969">Cilium</keyword>
<dbReference type="Proteomes" id="UP000094622">
    <property type="component" value="Unassembled WGS sequence"/>
</dbReference>
<name>A0A1E3GYQ8_9HYPH</name>
<keyword evidence="1" id="KW-0282">Flagellum</keyword>
<evidence type="ECO:0000313" key="1">
    <source>
        <dbReference type="EMBL" id="ODN68686.1"/>
    </source>
</evidence>
<gene>
    <name evidence="1" type="primary">flgB</name>
    <name evidence="1" type="ORF">A6302_04007</name>
</gene>
<dbReference type="RefSeq" id="WP_342586301.1">
    <property type="nucleotide sequence ID" value="NZ_MCRJ01000144.1"/>
</dbReference>
<keyword evidence="2" id="KW-1185">Reference proteome</keyword>